<dbReference type="EMBL" id="CP138896">
    <property type="protein sequence ID" value="WPK25551.1"/>
    <property type="molecule type" value="Genomic_DNA"/>
</dbReference>
<evidence type="ECO:0000313" key="2">
    <source>
        <dbReference type="EMBL" id="WPK25551.1"/>
    </source>
</evidence>
<dbReference type="KEGG" id="asau:88173935"/>
<feature type="compositionally biased region" description="Basic and acidic residues" evidence="1">
    <location>
        <begin position="432"/>
        <end position="448"/>
    </location>
</feature>
<proteinExistence type="predicted"/>
<gene>
    <name evidence="2" type="ORF">PUMCH_002871</name>
</gene>
<dbReference type="Gene3D" id="1.20.1390.10">
    <property type="entry name" value="PWI domain"/>
    <property type="match status" value="1"/>
</dbReference>
<name>A0AAX4HB84_9ASCO</name>
<sequence>MENLRLVAPITYTSENNSAIVSLLGGIAPPTTSGFLPNILIPINGSLDVDSIVQQNDKRTARGQGQAAAEAAGADEIDSEELLDGKTEQDPQNWRVLDAFAPTNRLEQINTVFLQDFPSLRKSATVRCFDLVLSACPLKVPKTYDFTFLSETVGRDVRGVFVRFHAIEVTRWVSQNIAALLPTVVAAFDPELGGNEAEQLSEASRTATAAEIAKIISEKKYYSHGTTRTGTEDLDEVMKYYRTYKVENSELVEVPKELKEVIVKDIMKFRSKVLTIERERRKREIEKERLRARTRLTLIYEGIKAAPVGGEQADVEMEQDETTNENELLNALTDKEYEEYIEKEKAKKTEETLQQKLHEIERLEQSEKAPLLSRLEKEMGYEENLIENKIVYMDEIKVFLELDVASAATCSNAKVKSYYTNYPEYMRLRNHERAREEEKDALDAKDAESEPLQSGSIIAKKPVEVKVKVSESSSAGNSTKAKKSIQEMPQASLDAIKEKISVLIEEYLGIKEELLIGFVYDFVFENGLESTDELIGELQETLDEDSQTVVNELHAYIETL</sequence>
<organism evidence="2 3">
    <name type="scientific">Australozyma saopauloensis</name>
    <dbReference type="NCBI Taxonomy" id="291208"/>
    <lineage>
        <taxon>Eukaryota</taxon>
        <taxon>Fungi</taxon>
        <taxon>Dikarya</taxon>
        <taxon>Ascomycota</taxon>
        <taxon>Saccharomycotina</taxon>
        <taxon>Pichiomycetes</taxon>
        <taxon>Metschnikowiaceae</taxon>
        <taxon>Australozyma</taxon>
    </lineage>
</organism>
<protein>
    <submittedName>
        <fullName evidence="2">Uncharacterized protein</fullName>
    </submittedName>
</protein>
<dbReference type="GeneID" id="88173935"/>
<dbReference type="Proteomes" id="UP001338582">
    <property type="component" value="Chromosome 3"/>
</dbReference>
<dbReference type="RefSeq" id="XP_062877933.1">
    <property type="nucleotide sequence ID" value="XM_063021863.1"/>
</dbReference>
<accession>A0AAX4HB84</accession>
<evidence type="ECO:0000256" key="1">
    <source>
        <dbReference type="SAM" id="MobiDB-lite"/>
    </source>
</evidence>
<dbReference type="AlphaFoldDB" id="A0AAX4HB84"/>
<feature type="region of interest" description="Disordered" evidence="1">
    <location>
        <begin position="432"/>
        <end position="453"/>
    </location>
</feature>
<evidence type="ECO:0000313" key="3">
    <source>
        <dbReference type="Proteomes" id="UP001338582"/>
    </source>
</evidence>
<reference evidence="2 3" key="1">
    <citation type="submission" date="2023-10" db="EMBL/GenBank/DDBJ databases">
        <title>Draft Genome Sequence of Candida saopaulonensis from a very Premature Infant with Sepsis.</title>
        <authorList>
            <person name="Ning Y."/>
            <person name="Dai R."/>
            <person name="Xiao M."/>
            <person name="Xu Y."/>
            <person name="Yan Q."/>
            <person name="Zhang L."/>
        </authorList>
    </citation>
    <scope>NUCLEOTIDE SEQUENCE [LARGE SCALE GENOMIC DNA]</scope>
    <source>
        <strain evidence="2 3">19XY460</strain>
    </source>
</reference>
<keyword evidence="3" id="KW-1185">Reference proteome</keyword>